<protein>
    <submittedName>
        <fullName evidence="1">Uncharacterized protein</fullName>
    </submittedName>
</protein>
<dbReference type="AlphaFoldDB" id="A0A410G130"/>
<proteinExistence type="predicted"/>
<dbReference type="OrthoDB" id="893100at2"/>
<keyword evidence="2" id="KW-1185">Reference proteome</keyword>
<organism evidence="1 2">
    <name type="scientific">Aequorivita ciconiae</name>
    <dbReference type="NCBI Taxonomy" id="2494375"/>
    <lineage>
        <taxon>Bacteria</taxon>
        <taxon>Pseudomonadati</taxon>
        <taxon>Bacteroidota</taxon>
        <taxon>Flavobacteriia</taxon>
        <taxon>Flavobacteriales</taxon>
        <taxon>Flavobacteriaceae</taxon>
        <taxon>Aequorivita</taxon>
    </lineage>
</organism>
<dbReference type="Proteomes" id="UP000285517">
    <property type="component" value="Chromosome"/>
</dbReference>
<dbReference type="EMBL" id="CP034951">
    <property type="protein sequence ID" value="QAA80984.1"/>
    <property type="molecule type" value="Genomic_DNA"/>
</dbReference>
<evidence type="ECO:0000313" key="1">
    <source>
        <dbReference type="EMBL" id="QAA80984.1"/>
    </source>
</evidence>
<name>A0A410G130_9FLAO</name>
<reference evidence="1 2" key="1">
    <citation type="submission" date="2019-01" db="EMBL/GenBank/DDBJ databases">
        <title>Complete genome sequencing of Aequorivita sp. H23M31.</title>
        <authorList>
            <person name="Bae J.-W."/>
        </authorList>
    </citation>
    <scope>NUCLEOTIDE SEQUENCE [LARGE SCALE GENOMIC DNA]</scope>
    <source>
        <strain evidence="1 2">H23M31</strain>
    </source>
</reference>
<gene>
    <name evidence="1" type="ORF">EI546_04235</name>
</gene>
<dbReference type="RefSeq" id="WP_128249377.1">
    <property type="nucleotide sequence ID" value="NZ_CP034951.1"/>
</dbReference>
<accession>A0A410G130</accession>
<sequence>MDSERDILKGYPRYIIKDISTIAPKIAGAWGSPIYDLYVENLAILIRHVEYPDDSNKSIFQKVKNLGLSK</sequence>
<dbReference type="KEGG" id="aev:EI546_04235"/>
<evidence type="ECO:0000313" key="2">
    <source>
        <dbReference type="Proteomes" id="UP000285517"/>
    </source>
</evidence>